<dbReference type="Proteomes" id="UP000008021">
    <property type="component" value="Chromosome 8"/>
</dbReference>
<dbReference type="Gramene" id="OMERI08G17790.1">
    <property type="protein sequence ID" value="OMERI08G17790.1"/>
    <property type="gene ID" value="OMERI08G17790"/>
</dbReference>
<dbReference type="PANTHER" id="PTHR31175:SF51">
    <property type="entry name" value="OS08G0550700 PROTEIN"/>
    <property type="match status" value="1"/>
</dbReference>
<comment type="similarity">
    <text evidence="1">Belongs to the ARG7 family.</text>
</comment>
<evidence type="ECO:0000256" key="1">
    <source>
        <dbReference type="ARBA" id="ARBA00006974"/>
    </source>
</evidence>
<name>A0A0E0ENS2_9ORYZ</name>
<dbReference type="Pfam" id="PF02519">
    <property type="entry name" value="Auxin_inducible"/>
    <property type="match status" value="1"/>
</dbReference>
<reference evidence="2" key="2">
    <citation type="submission" date="2018-05" db="EMBL/GenBank/DDBJ databases">
        <title>OmerRS3 (Oryza meridionalis Reference Sequence Version 3).</title>
        <authorList>
            <person name="Zhang J."/>
            <person name="Kudrna D."/>
            <person name="Lee S."/>
            <person name="Talag J."/>
            <person name="Welchert J."/>
            <person name="Wing R.A."/>
        </authorList>
    </citation>
    <scope>NUCLEOTIDE SEQUENCE [LARGE SCALE GENOMIC DNA]</scope>
    <source>
        <strain evidence="2">cv. OR44</strain>
    </source>
</reference>
<dbReference type="InterPro" id="IPR003676">
    <property type="entry name" value="SAUR_fam"/>
</dbReference>
<dbReference type="AlphaFoldDB" id="A0A0E0ENS2"/>
<dbReference type="eggNOG" id="ENOG502S4GQ">
    <property type="taxonomic scope" value="Eukaryota"/>
</dbReference>
<protein>
    <recommendedName>
        <fullName evidence="4">Auxin-responsive protein</fullName>
    </recommendedName>
</protein>
<proteinExistence type="inferred from homology"/>
<evidence type="ECO:0000313" key="2">
    <source>
        <dbReference type="EnsemblPlants" id="OMERI08G17790.1"/>
    </source>
</evidence>
<reference evidence="2" key="1">
    <citation type="submission" date="2015-04" db="UniProtKB">
        <authorList>
            <consortium name="EnsemblPlants"/>
        </authorList>
    </citation>
    <scope>IDENTIFICATION</scope>
</reference>
<dbReference type="PANTHER" id="PTHR31175">
    <property type="entry name" value="AUXIN-RESPONSIVE FAMILY PROTEIN"/>
    <property type="match status" value="1"/>
</dbReference>
<sequence>MDWTTRSATCSALRVQKPEMCKSSERHMAMIQIRSNSKEHMQRLDLKAASVPTMISSKKLAQLSKKWQGMGAIGRKRVTASEKETIHHSSCSSSVAGKGNCVVYSCDGRRFEIPLAYLRTPVFVELLRMSQEEFGFSSDGRITLPCDTAVMEYVMCLLGREASEEVEKALLSSIVMPCSHHPSRMAQHQHFAVCSI</sequence>
<organism evidence="2">
    <name type="scientific">Oryza meridionalis</name>
    <dbReference type="NCBI Taxonomy" id="40149"/>
    <lineage>
        <taxon>Eukaryota</taxon>
        <taxon>Viridiplantae</taxon>
        <taxon>Streptophyta</taxon>
        <taxon>Embryophyta</taxon>
        <taxon>Tracheophyta</taxon>
        <taxon>Spermatophyta</taxon>
        <taxon>Magnoliopsida</taxon>
        <taxon>Liliopsida</taxon>
        <taxon>Poales</taxon>
        <taxon>Poaceae</taxon>
        <taxon>BOP clade</taxon>
        <taxon>Oryzoideae</taxon>
        <taxon>Oryzeae</taxon>
        <taxon>Oryzinae</taxon>
        <taxon>Oryza</taxon>
    </lineage>
</organism>
<evidence type="ECO:0008006" key="4">
    <source>
        <dbReference type="Google" id="ProtNLM"/>
    </source>
</evidence>
<dbReference type="GO" id="GO:0009733">
    <property type="term" value="P:response to auxin"/>
    <property type="evidence" value="ECO:0007669"/>
    <property type="project" value="InterPro"/>
</dbReference>
<keyword evidence="3" id="KW-1185">Reference proteome</keyword>
<dbReference type="EnsemblPlants" id="OMERI08G17790.1">
    <property type="protein sequence ID" value="OMERI08G17790.1"/>
    <property type="gene ID" value="OMERI08G17790"/>
</dbReference>
<dbReference type="HOGENOM" id="CLU_090137_0_0_1"/>
<dbReference type="STRING" id="40149.A0A0E0ENS2"/>
<evidence type="ECO:0000313" key="3">
    <source>
        <dbReference type="Proteomes" id="UP000008021"/>
    </source>
</evidence>
<accession>A0A0E0ENS2</accession>